<gene>
    <name evidence="1" type="ORF">PVT71_24310</name>
</gene>
<organism evidence="1">
    <name type="scientific">Alloyangia sp. H15</name>
    <dbReference type="NCBI Taxonomy" id="3029062"/>
    <lineage>
        <taxon>Bacteria</taxon>
        <taxon>Pseudomonadati</taxon>
        <taxon>Pseudomonadota</taxon>
        <taxon>Alphaproteobacteria</taxon>
        <taxon>Rhodobacterales</taxon>
        <taxon>Roseobacteraceae</taxon>
        <taxon>Alloyangia</taxon>
    </lineage>
</organism>
<dbReference type="RefSeq" id="WP_353475713.1">
    <property type="nucleotide sequence ID" value="NZ_CP123386.1"/>
</dbReference>
<dbReference type="AlphaFoldDB" id="A0AAU8AQN1"/>
<name>A0AAU8AQN1_9RHOB</name>
<reference evidence="1" key="1">
    <citation type="submission" date="2023-02" db="EMBL/GenBank/DDBJ databases">
        <title>Description and genomic characterization of Salipiger bruguierae sp. nov., isolated from the sediment of mangrove plant Bruguiera sexangula.</title>
        <authorList>
            <person name="Long M."/>
        </authorList>
    </citation>
    <scope>NUCLEOTIDE SEQUENCE</scope>
    <source>
        <strain evidence="1">H15</strain>
        <plasmid evidence="1">unnamed1</plasmid>
    </source>
</reference>
<proteinExistence type="predicted"/>
<keyword evidence="1" id="KW-0614">Plasmid</keyword>
<dbReference type="EMBL" id="CP123386">
    <property type="protein sequence ID" value="XCC96821.1"/>
    <property type="molecule type" value="Genomic_DNA"/>
</dbReference>
<geneLocation type="plasmid" evidence="1">
    <name>unnamed1</name>
</geneLocation>
<protein>
    <submittedName>
        <fullName evidence="1">Uncharacterized protein</fullName>
    </submittedName>
</protein>
<evidence type="ECO:0000313" key="1">
    <source>
        <dbReference type="EMBL" id="XCC96821.1"/>
    </source>
</evidence>
<sequence length="90" mass="9979">MDEILVSEVNVPWEIMAPVTCRALNSRAAPKRHTLKRILEKALISRPENAPETLGKKPSTGARQKQFLIYPSVKRGLDCGRAAQPMGRSP</sequence>
<accession>A0AAU8AQN1</accession>